<keyword evidence="2" id="KW-1185">Reference proteome</keyword>
<accession>A0A4V6PRG8</accession>
<proteinExistence type="predicted"/>
<dbReference type="RefSeq" id="WP_112992009.1">
    <property type="nucleotide sequence ID" value="NZ_PTLZ01000002.1"/>
</dbReference>
<comment type="caution">
    <text evidence="1">The sequence shown here is derived from an EMBL/GenBank/DDBJ whole genome shotgun (WGS) entry which is preliminary data.</text>
</comment>
<organism evidence="1 2">
    <name type="scientific">Herminiimonas fonticola</name>
    <dbReference type="NCBI Taxonomy" id="303380"/>
    <lineage>
        <taxon>Bacteria</taxon>
        <taxon>Pseudomonadati</taxon>
        <taxon>Pseudomonadota</taxon>
        <taxon>Betaproteobacteria</taxon>
        <taxon>Burkholderiales</taxon>
        <taxon>Oxalobacteraceae</taxon>
        <taxon>Herminiimonas</taxon>
    </lineage>
</organism>
<reference evidence="1 2" key="1">
    <citation type="submission" date="2019-03" db="EMBL/GenBank/DDBJ databases">
        <title>Genomic Encyclopedia of Type Strains, Phase IV (KMG-IV): sequencing the most valuable type-strain genomes for metagenomic binning, comparative biology and taxonomic classification.</title>
        <authorList>
            <person name="Goeker M."/>
        </authorList>
    </citation>
    <scope>NUCLEOTIDE SEQUENCE [LARGE SCALE GENOMIC DNA]</scope>
    <source>
        <strain evidence="1 2">DSM 18555</strain>
    </source>
</reference>
<evidence type="ECO:0000313" key="2">
    <source>
        <dbReference type="Proteomes" id="UP000294737"/>
    </source>
</evidence>
<gene>
    <name evidence="1" type="ORF">EV677_1997</name>
</gene>
<name>A0A4V6PRG8_9BURK</name>
<dbReference type="Proteomes" id="UP000294737">
    <property type="component" value="Unassembled WGS sequence"/>
</dbReference>
<dbReference type="AlphaFoldDB" id="A0A4V6PRG8"/>
<protein>
    <submittedName>
        <fullName evidence="1">Uncharacterized protein</fullName>
    </submittedName>
</protein>
<dbReference type="OrthoDB" id="8999699at2"/>
<evidence type="ECO:0000313" key="1">
    <source>
        <dbReference type="EMBL" id="TDN89928.1"/>
    </source>
</evidence>
<dbReference type="EMBL" id="SNWF01000005">
    <property type="protein sequence ID" value="TDN89928.1"/>
    <property type="molecule type" value="Genomic_DNA"/>
</dbReference>
<sequence>MSKMSGEKASQLAINLIEEQLQILPISIAMIWQPADAGNVEESVLAEVLQRKPRLLKTGSGGNIAASYAAVDPEWDFHASTQALYSNPLQKNRYLRVVISNVLLTVGSYFKENNMAAMRTPEVQFLGHVCNAILNENTFDIEPGYLPIATFDGLVIDNKLNGTLLFGDGVTEGFMEFGDAIALLQWLSRFLRGEKNFVSGGDAG</sequence>